<dbReference type="EMBL" id="AZFM01000020">
    <property type="protein sequence ID" value="KRL89618.1"/>
    <property type="molecule type" value="Genomic_DNA"/>
</dbReference>
<comment type="caution">
    <text evidence="8">The sequence shown here is derived from an EMBL/GenBank/DDBJ whole genome shotgun (WGS) entry which is preliminary data.</text>
</comment>
<evidence type="ECO:0000313" key="9">
    <source>
        <dbReference type="Proteomes" id="UP000051036"/>
    </source>
</evidence>
<dbReference type="STRING" id="1423763.FC46_GL000720"/>
<feature type="transmembrane region" description="Helical" evidence="7">
    <location>
        <begin position="9"/>
        <end position="27"/>
    </location>
</feature>
<organism evidence="8 9">
    <name type="scientific">Lactobacillus kalixensis DSM 16043</name>
    <dbReference type="NCBI Taxonomy" id="1423763"/>
    <lineage>
        <taxon>Bacteria</taxon>
        <taxon>Bacillati</taxon>
        <taxon>Bacillota</taxon>
        <taxon>Bacilli</taxon>
        <taxon>Lactobacillales</taxon>
        <taxon>Lactobacillaceae</taxon>
        <taxon>Lactobacillus</taxon>
    </lineage>
</organism>
<evidence type="ECO:0000256" key="5">
    <source>
        <dbReference type="ARBA" id="ARBA00023288"/>
    </source>
</evidence>
<keyword evidence="2" id="KW-0732">Signal</keyword>
<evidence type="ECO:0000256" key="6">
    <source>
        <dbReference type="PIRNR" id="PIRNR002854"/>
    </source>
</evidence>
<reference evidence="8 9" key="1">
    <citation type="journal article" date="2015" name="Genome Announc.">
        <title>Expanding the biotechnology potential of lactobacilli through comparative genomics of 213 strains and associated genera.</title>
        <authorList>
            <person name="Sun Z."/>
            <person name="Harris H.M."/>
            <person name="McCann A."/>
            <person name="Guo C."/>
            <person name="Argimon S."/>
            <person name="Zhang W."/>
            <person name="Yang X."/>
            <person name="Jeffery I.B."/>
            <person name="Cooney J.C."/>
            <person name="Kagawa T.F."/>
            <person name="Liu W."/>
            <person name="Song Y."/>
            <person name="Salvetti E."/>
            <person name="Wrobel A."/>
            <person name="Rasinkangas P."/>
            <person name="Parkhill J."/>
            <person name="Rea M.C."/>
            <person name="O'Sullivan O."/>
            <person name="Ritari J."/>
            <person name="Douillard F.P."/>
            <person name="Paul Ross R."/>
            <person name="Yang R."/>
            <person name="Briner A.E."/>
            <person name="Felis G.E."/>
            <person name="de Vos W.M."/>
            <person name="Barrangou R."/>
            <person name="Klaenhammer T.R."/>
            <person name="Caufield P.W."/>
            <person name="Cui Y."/>
            <person name="Zhang H."/>
            <person name="O'Toole P.W."/>
        </authorList>
    </citation>
    <scope>NUCLEOTIDE SEQUENCE [LARGE SCALE GENOMIC DNA]</scope>
    <source>
        <strain evidence="8 9">DSM 16043</strain>
    </source>
</reference>
<dbReference type="PATRIC" id="fig|1423763.3.peg.725"/>
<dbReference type="SUPFAM" id="SSF53850">
    <property type="entry name" value="Periplasmic binding protein-like II"/>
    <property type="match status" value="1"/>
</dbReference>
<evidence type="ECO:0000256" key="3">
    <source>
        <dbReference type="ARBA" id="ARBA00023136"/>
    </source>
</evidence>
<dbReference type="OrthoDB" id="9812878at2"/>
<evidence type="ECO:0000256" key="7">
    <source>
        <dbReference type="SAM" id="Phobius"/>
    </source>
</evidence>
<dbReference type="GO" id="GO:0016020">
    <property type="term" value="C:membrane"/>
    <property type="evidence" value="ECO:0007669"/>
    <property type="project" value="UniProtKB-SubCell"/>
</dbReference>
<evidence type="ECO:0000256" key="1">
    <source>
        <dbReference type="ARBA" id="ARBA00004635"/>
    </source>
</evidence>
<evidence type="ECO:0000313" key="8">
    <source>
        <dbReference type="EMBL" id="KRL89618.1"/>
    </source>
</evidence>
<name>A0A0R1UG94_9LACO</name>
<dbReference type="Proteomes" id="UP000051036">
    <property type="component" value="Unassembled WGS sequence"/>
</dbReference>
<keyword evidence="3 7" id="KW-0472">Membrane</keyword>
<keyword evidence="9" id="KW-1185">Reference proteome</keyword>
<keyword evidence="7" id="KW-0812">Transmembrane</keyword>
<accession>A0A0R1UG94</accession>
<keyword evidence="5 6" id="KW-0449">Lipoprotein</keyword>
<dbReference type="AlphaFoldDB" id="A0A0R1UG94"/>
<protein>
    <recommendedName>
        <fullName evidence="6">Lipoprotein</fullName>
    </recommendedName>
</protein>
<sequence length="283" mass="31660">MRKKKQRNIIILSIAVVLIAVVSWFSFGPKPANSEAEKTVTVGIVGASKGDIKIWQSVAKRAKKDYGIIVKTRSFDGYDQPDKALKSGDIDLNAFQHYAFLKEWNKANKGGITAIGDTYIAPIRLYSKKYKKLSSLPDNATIVVPNDPTNESRALFVLKNAGLIKLRKGKTLVSVADITSNPRNFKIKEVASEQTSRVINDVDAAVVNNDFAGPAGLGEKQTIYVEPLNKDSKQWVNIICARTKDKNKKIYREVVKAYQTEATKKLYKQFYGNKQIPAWDKKF</sequence>
<comment type="similarity">
    <text evidence="6">Belongs to the nlpA lipoprotein family.</text>
</comment>
<proteinExistence type="inferred from homology"/>
<evidence type="ECO:0000256" key="4">
    <source>
        <dbReference type="ARBA" id="ARBA00023139"/>
    </source>
</evidence>
<comment type="subcellular location">
    <subcellularLocation>
        <location evidence="1">Membrane</location>
        <topology evidence="1">Lipid-anchor</topology>
    </subcellularLocation>
</comment>
<dbReference type="RefSeq" id="WP_057799027.1">
    <property type="nucleotide sequence ID" value="NZ_AZFM01000020.1"/>
</dbReference>
<dbReference type="Pfam" id="PF03180">
    <property type="entry name" value="Lipoprotein_9"/>
    <property type="match status" value="1"/>
</dbReference>
<keyword evidence="7" id="KW-1133">Transmembrane helix</keyword>
<keyword evidence="4" id="KW-0564">Palmitate</keyword>
<gene>
    <name evidence="8" type="ORF">FC46_GL000720</name>
</gene>
<evidence type="ECO:0000256" key="2">
    <source>
        <dbReference type="ARBA" id="ARBA00022729"/>
    </source>
</evidence>
<dbReference type="PANTHER" id="PTHR30429">
    <property type="entry name" value="D-METHIONINE-BINDING LIPOPROTEIN METQ"/>
    <property type="match status" value="1"/>
</dbReference>
<dbReference type="PIRSF" id="PIRSF002854">
    <property type="entry name" value="MetQ"/>
    <property type="match status" value="1"/>
</dbReference>
<dbReference type="PANTHER" id="PTHR30429:SF1">
    <property type="entry name" value="D-METHIONINE-BINDING LIPOPROTEIN METQ-RELATED"/>
    <property type="match status" value="1"/>
</dbReference>
<dbReference type="Gene3D" id="3.40.190.10">
    <property type="entry name" value="Periplasmic binding protein-like II"/>
    <property type="match status" value="2"/>
</dbReference>
<dbReference type="InterPro" id="IPR004872">
    <property type="entry name" value="Lipoprotein_NlpA"/>
</dbReference>